<dbReference type="HOGENOM" id="CLU_031285_17_2_14"/>
<dbReference type="KEGG" id="aoc:Aocu_07330"/>
<dbReference type="Gene3D" id="3.40.190.10">
    <property type="entry name" value="Periplasmic binding protein-like II"/>
    <property type="match status" value="2"/>
</dbReference>
<dbReference type="Pfam" id="PF01547">
    <property type="entry name" value="SBP_bac_1"/>
    <property type="match status" value="1"/>
</dbReference>
<dbReference type="GO" id="GO:0015768">
    <property type="term" value="P:maltose transport"/>
    <property type="evidence" value="ECO:0007669"/>
    <property type="project" value="TreeGrafter"/>
</dbReference>
<dbReference type="InterPro" id="IPR006059">
    <property type="entry name" value="SBP"/>
</dbReference>
<evidence type="ECO:0000256" key="1">
    <source>
        <dbReference type="ARBA" id="ARBA00008520"/>
    </source>
</evidence>
<evidence type="ECO:0000313" key="6">
    <source>
        <dbReference type="Proteomes" id="UP000032434"/>
    </source>
</evidence>
<dbReference type="FunCoup" id="A0A061AGV4">
    <property type="interactions" value="62"/>
</dbReference>
<evidence type="ECO:0000256" key="2">
    <source>
        <dbReference type="ARBA" id="ARBA00022448"/>
    </source>
</evidence>
<dbReference type="GO" id="GO:1901982">
    <property type="term" value="F:maltose binding"/>
    <property type="evidence" value="ECO:0007669"/>
    <property type="project" value="TreeGrafter"/>
</dbReference>
<comment type="similarity">
    <text evidence="1">Belongs to the bacterial solute-binding protein 1 family.</text>
</comment>
<keyword evidence="2" id="KW-0813">Transport</keyword>
<keyword evidence="3 4" id="KW-0732">Signal</keyword>
<proteinExistence type="inferred from homology"/>
<accession>A0A061AGV4</accession>
<gene>
    <name evidence="5" type="primary">ugpB</name>
    <name evidence="5" type="ORF">Aocu_07330</name>
</gene>
<dbReference type="PANTHER" id="PTHR30061">
    <property type="entry name" value="MALTOSE-BINDING PERIPLASMIC PROTEIN"/>
    <property type="match status" value="1"/>
</dbReference>
<dbReference type="InParanoid" id="A0A061AGV4"/>
<organism evidence="5 6">
    <name type="scientific">Acholeplasma oculi</name>
    <dbReference type="NCBI Taxonomy" id="35623"/>
    <lineage>
        <taxon>Bacteria</taxon>
        <taxon>Bacillati</taxon>
        <taxon>Mycoplasmatota</taxon>
        <taxon>Mollicutes</taxon>
        <taxon>Acholeplasmatales</taxon>
        <taxon>Acholeplasmataceae</taxon>
        <taxon>Acholeplasma</taxon>
    </lineage>
</organism>
<dbReference type="PATRIC" id="fig|35623.3.peg.733"/>
<dbReference type="GO" id="GO:0042956">
    <property type="term" value="P:maltodextrin transmembrane transport"/>
    <property type="evidence" value="ECO:0007669"/>
    <property type="project" value="TreeGrafter"/>
</dbReference>
<dbReference type="EMBL" id="LK028559">
    <property type="protein sequence ID" value="CDR30806.1"/>
    <property type="molecule type" value="Genomic_DNA"/>
</dbReference>
<name>A0A061AGV4_9MOLU</name>
<evidence type="ECO:0000256" key="4">
    <source>
        <dbReference type="SAM" id="SignalP"/>
    </source>
</evidence>
<dbReference type="GO" id="GO:0055052">
    <property type="term" value="C:ATP-binding cassette (ABC) transporter complex, substrate-binding subunit-containing"/>
    <property type="evidence" value="ECO:0007669"/>
    <property type="project" value="TreeGrafter"/>
</dbReference>
<dbReference type="STRING" id="35623.Aocu_07330"/>
<evidence type="ECO:0000256" key="3">
    <source>
        <dbReference type="ARBA" id="ARBA00022729"/>
    </source>
</evidence>
<dbReference type="CDD" id="cd13586">
    <property type="entry name" value="PBP2_Maltose_binding_like"/>
    <property type="match status" value="1"/>
</dbReference>
<keyword evidence="6" id="KW-1185">Reference proteome</keyword>
<feature type="chain" id="PRO_5001593757" evidence="4">
    <location>
        <begin position="20"/>
        <end position="457"/>
    </location>
</feature>
<dbReference type="OrthoDB" id="9766758at2"/>
<dbReference type="AlphaFoldDB" id="A0A061AGV4"/>
<dbReference type="PROSITE" id="PS51257">
    <property type="entry name" value="PROKAR_LIPOPROTEIN"/>
    <property type="match status" value="1"/>
</dbReference>
<dbReference type="RefSeq" id="WP_045749306.1">
    <property type="nucleotide sequence ID" value="NZ_FUZK01000001.1"/>
</dbReference>
<protein>
    <submittedName>
        <fullName evidence="5">Putative Glycerol-3-phosphate/Glycerol-2-phosphate ABC transporter, substrate binding periplasmic protein UgpB</fullName>
    </submittedName>
</protein>
<dbReference type="Proteomes" id="UP000032434">
    <property type="component" value="Chromosome 1"/>
</dbReference>
<evidence type="ECO:0000313" key="5">
    <source>
        <dbReference type="EMBL" id="CDR30806.1"/>
    </source>
</evidence>
<dbReference type="SUPFAM" id="SSF53850">
    <property type="entry name" value="Periplasmic binding protein-like II"/>
    <property type="match status" value="1"/>
</dbReference>
<reference evidence="6" key="1">
    <citation type="submission" date="2014-05" db="EMBL/GenBank/DDBJ databases">
        <authorList>
            <person name="Kube M."/>
        </authorList>
    </citation>
    <scope>NUCLEOTIDE SEQUENCE [LARGE SCALE GENOMIC DNA]</scope>
</reference>
<dbReference type="PANTHER" id="PTHR30061:SF50">
    <property type="entry name" value="MALTOSE_MALTODEXTRIN-BINDING PERIPLASMIC PROTEIN"/>
    <property type="match status" value="1"/>
</dbReference>
<sequence length="457" mass="49202">MKKIYTTLMLLMFVLFVVACTPPDDGGGPIDPVNNGQRYDFSEIYKEKETITVWIDDQNGEYMQAVIAAFNDTPEGKDIIVQHQHMGSVDARERLKTFGLTGNGADIFQFPHDHLAAAILEDLVYALPSSVATRVAERAHPLGLDIATLLYDETTGEFGPGANAQENLYAVPMSLESIGLYYNKALVSTPATTMEELLAAGATWNAALASDGSGQTNAQKGWYYLGTSSHWADSYFMQSFYSALGFQPFGENLDDASAVGFADAVAALTWFRDSLKPVVTGNQNHNSVGAGANFVAGRIPYIIAGPWNIEEYDNATGLDFGIAPLPSVNGVNGAPFAGAQMAAIYKYSEHKEAATKFLEFLMSDTAMELQLQMKYKLPALKVDLLSGIDGFASDPYMPAISAQLNSAIPMPTIPAVQYYWGPGESMIISVWNNGVAPSEAVVTAEAAYRAQAGLGQA</sequence>
<feature type="signal peptide" evidence="4">
    <location>
        <begin position="1"/>
        <end position="19"/>
    </location>
</feature>